<feature type="chain" id="PRO_5018058467" evidence="2">
    <location>
        <begin position="16"/>
        <end position="221"/>
    </location>
</feature>
<proteinExistence type="predicted"/>
<evidence type="ECO:0000256" key="1">
    <source>
        <dbReference type="SAM" id="MobiDB-lite"/>
    </source>
</evidence>
<evidence type="ECO:0000256" key="2">
    <source>
        <dbReference type="SAM" id="SignalP"/>
    </source>
</evidence>
<keyword evidence="2" id="KW-0732">Signal</keyword>
<dbReference type="Proteomes" id="UP000279307">
    <property type="component" value="Chromosome 12"/>
</dbReference>
<accession>A0A3L8D7B6</accession>
<comment type="caution">
    <text evidence="3">The sequence shown here is derived from an EMBL/GenBank/DDBJ whole genome shotgun (WGS) entry which is preliminary data.</text>
</comment>
<gene>
    <name evidence="3" type="ORF">DMN91_012110</name>
</gene>
<dbReference type="AlphaFoldDB" id="A0A3L8D7B6"/>
<evidence type="ECO:0000313" key="4">
    <source>
        <dbReference type="Proteomes" id="UP000279307"/>
    </source>
</evidence>
<dbReference type="EMBL" id="QOIP01000012">
    <property type="protein sequence ID" value="RLU16350.1"/>
    <property type="molecule type" value="Genomic_DNA"/>
</dbReference>
<evidence type="ECO:0000313" key="3">
    <source>
        <dbReference type="EMBL" id="RLU16350.1"/>
    </source>
</evidence>
<feature type="region of interest" description="Disordered" evidence="1">
    <location>
        <begin position="171"/>
        <end position="221"/>
    </location>
</feature>
<organism evidence="3 4">
    <name type="scientific">Ooceraea biroi</name>
    <name type="common">Clonal raider ant</name>
    <name type="synonym">Cerapachys biroi</name>
    <dbReference type="NCBI Taxonomy" id="2015173"/>
    <lineage>
        <taxon>Eukaryota</taxon>
        <taxon>Metazoa</taxon>
        <taxon>Ecdysozoa</taxon>
        <taxon>Arthropoda</taxon>
        <taxon>Hexapoda</taxon>
        <taxon>Insecta</taxon>
        <taxon>Pterygota</taxon>
        <taxon>Neoptera</taxon>
        <taxon>Endopterygota</taxon>
        <taxon>Hymenoptera</taxon>
        <taxon>Apocrita</taxon>
        <taxon>Aculeata</taxon>
        <taxon>Formicoidea</taxon>
        <taxon>Formicidae</taxon>
        <taxon>Dorylinae</taxon>
        <taxon>Ooceraea</taxon>
    </lineage>
</organism>
<feature type="signal peptide" evidence="2">
    <location>
        <begin position="1"/>
        <end position="15"/>
    </location>
</feature>
<reference evidence="3 4" key="1">
    <citation type="journal article" date="2018" name="Genome Res.">
        <title>The genomic architecture and molecular evolution of ant odorant receptors.</title>
        <authorList>
            <person name="McKenzie S.K."/>
            <person name="Kronauer D.J.C."/>
        </authorList>
    </citation>
    <scope>NUCLEOTIDE SEQUENCE [LARGE SCALE GENOMIC DNA]</scope>
    <source>
        <strain evidence="3">Clonal line C1</strain>
    </source>
</reference>
<protein>
    <submittedName>
        <fullName evidence="3">Uncharacterized protein</fullName>
    </submittedName>
</protein>
<name>A0A3L8D7B6_OOCBI</name>
<sequence>MRLFILISIFVAAKSSRKSCTTTTTATETMTATETVITATKTATTATETTPITTKTETTATEEVATATTTTMTMVTVTVTAATQTSPLKANGIPRNKIHTAGMSYDTEKKIRLDDGRIWTRHVNQMRSIGQKTPNVEERDNNTHYWESENTEEVAEDVNIQDPQLRVVPRPEPDEQAQVQENVPDPPQIRDKNARQPILQTPRRSTRVKKRPDYLAEYTVR</sequence>